<dbReference type="InterPro" id="IPR035987">
    <property type="entry name" value="Ribosomal_uS8_sf"/>
</dbReference>
<comment type="subunit">
    <text evidence="7 8">Part of the 30S ribosomal subunit. Contacts proteins S5 and S12.</text>
</comment>
<comment type="similarity">
    <text evidence="1 8 9">Belongs to the universal ribosomal protein uS8 family.</text>
</comment>
<proteinExistence type="inferred from homology"/>
<keyword evidence="4 8" id="KW-0689">Ribosomal protein</keyword>
<dbReference type="GO" id="GO:0005737">
    <property type="term" value="C:cytoplasm"/>
    <property type="evidence" value="ECO:0007669"/>
    <property type="project" value="UniProtKB-ARBA"/>
</dbReference>
<keyword evidence="2 8" id="KW-0699">rRNA-binding</keyword>
<gene>
    <name evidence="8 10" type="primary">rpsH</name>
    <name evidence="10" type="ORF">J5Y06_19815</name>
</gene>
<dbReference type="NCBIfam" id="NF001109">
    <property type="entry name" value="PRK00136.1"/>
    <property type="match status" value="1"/>
</dbReference>
<protein>
    <recommendedName>
        <fullName evidence="6 8">Small ribosomal subunit protein uS8</fullName>
    </recommendedName>
</protein>
<dbReference type="Gene3D" id="3.30.1490.10">
    <property type="match status" value="1"/>
</dbReference>
<dbReference type="AlphaFoldDB" id="A0A8J7UJ40"/>
<comment type="caution">
    <text evidence="10">The sequence shown here is derived from an EMBL/GenBank/DDBJ whole genome shotgun (WGS) entry which is preliminary data.</text>
</comment>
<reference evidence="10" key="1">
    <citation type="submission" date="2021-03" db="EMBL/GenBank/DDBJ databases">
        <title>Genome sequencing and assembly of Tianweitania sediminis.</title>
        <authorList>
            <person name="Chhetri G."/>
        </authorList>
    </citation>
    <scope>NUCLEOTIDE SEQUENCE</scope>
    <source>
        <strain evidence="10">Z8</strain>
    </source>
</reference>
<dbReference type="RefSeq" id="WP_209336933.1">
    <property type="nucleotide sequence ID" value="NZ_JAGIYY010000010.1"/>
</dbReference>
<evidence type="ECO:0000256" key="4">
    <source>
        <dbReference type="ARBA" id="ARBA00022980"/>
    </source>
</evidence>
<dbReference type="SUPFAM" id="SSF56047">
    <property type="entry name" value="Ribosomal protein S8"/>
    <property type="match status" value="1"/>
</dbReference>
<dbReference type="Pfam" id="PF00410">
    <property type="entry name" value="Ribosomal_S8"/>
    <property type="match status" value="1"/>
</dbReference>
<evidence type="ECO:0000256" key="5">
    <source>
        <dbReference type="ARBA" id="ARBA00023274"/>
    </source>
</evidence>
<evidence type="ECO:0000256" key="9">
    <source>
        <dbReference type="RuleBase" id="RU003660"/>
    </source>
</evidence>
<dbReference type="EMBL" id="JAGIYY010000010">
    <property type="protein sequence ID" value="MBP0440899.1"/>
    <property type="molecule type" value="Genomic_DNA"/>
</dbReference>
<dbReference type="GO" id="GO:0006412">
    <property type="term" value="P:translation"/>
    <property type="evidence" value="ECO:0007669"/>
    <property type="project" value="UniProtKB-UniRule"/>
</dbReference>
<evidence type="ECO:0000256" key="6">
    <source>
        <dbReference type="ARBA" id="ARBA00035258"/>
    </source>
</evidence>
<dbReference type="InterPro" id="IPR000630">
    <property type="entry name" value="Ribosomal_uS8"/>
</dbReference>
<dbReference type="FunFam" id="3.30.1490.10:FF:000001">
    <property type="entry name" value="30S ribosomal protein S8"/>
    <property type="match status" value="1"/>
</dbReference>
<evidence type="ECO:0000256" key="7">
    <source>
        <dbReference type="ARBA" id="ARBA00046740"/>
    </source>
</evidence>
<dbReference type="GO" id="GO:0005840">
    <property type="term" value="C:ribosome"/>
    <property type="evidence" value="ECO:0007669"/>
    <property type="project" value="UniProtKB-KW"/>
</dbReference>
<accession>A0A8J7UJ40</accession>
<dbReference type="HAMAP" id="MF_01302_B">
    <property type="entry name" value="Ribosomal_uS8_B"/>
    <property type="match status" value="1"/>
</dbReference>
<evidence type="ECO:0000256" key="1">
    <source>
        <dbReference type="ARBA" id="ARBA00006471"/>
    </source>
</evidence>
<dbReference type="FunFam" id="3.30.1370.30:FF:000002">
    <property type="entry name" value="30S ribosomal protein S8"/>
    <property type="match status" value="1"/>
</dbReference>
<sequence>MSMTDPLGDMLTRIRNALGRRKQTVSTPSSRLRQRVLDVLKSEGYIRDYSVSDFENGKSEIEIQLKYHEGAPVIREITRISKPGRRVYVSMKTIPHVANGLGISILSTPKGVMADHEAREQNVGGEILCQIF</sequence>
<dbReference type="GO" id="GO:0019843">
    <property type="term" value="F:rRNA binding"/>
    <property type="evidence" value="ECO:0007669"/>
    <property type="project" value="UniProtKB-UniRule"/>
</dbReference>
<dbReference type="Proteomes" id="UP000666240">
    <property type="component" value="Unassembled WGS sequence"/>
</dbReference>
<dbReference type="GO" id="GO:1990904">
    <property type="term" value="C:ribonucleoprotein complex"/>
    <property type="evidence" value="ECO:0007669"/>
    <property type="project" value="UniProtKB-KW"/>
</dbReference>
<keyword evidence="11" id="KW-1185">Reference proteome</keyword>
<evidence type="ECO:0000256" key="3">
    <source>
        <dbReference type="ARBA" id="ARBA00022884"/>
    </source>
</evidence>
<dbReference type="Gene3D" id="3.30.1370.30">
    <property type="match status" value="1"/>
</dbReference>
<organism evidence="10 11">
    <name type="scientific">Tianweitania sediminis</name>
    <dbReference type="NCBI Taxonomy" id="1502156"/>
    <lineage>
        <taxon>Bacteria</taxon>
        <taxon>Pseudomonadati</taxon>
        <taxon>Pseudomonadota</taxon>
        <taxon>Alphaproteobacteria</taxon>
        <taxon>Hyphomicrobiales</taxon>
        <taxon>Phyllobacteriaceae</taxon>
        <taxon>Tianweitania</taxon>
    </lineage>
</organism>
<evidence type="ECO:0000256" key="8">
    <source>
        <dbReference type="HAMAP-Rule" id="MF_01302"/>
    </source>
</evidence>
<comment type="function">
    <text evidence="8">One of the primary rRNA binding proteins, it binds directly to 16S rRNA central domain where it helps coordinate assembly of the platform of the 30S subunit.</text>
</comment>
<evidence type="ECO:0000313" key="10">
    <source>
        <dbReference type="EMBL" id="MBP0440899.1"/>
    </source>
</evidence>
<evidence type="ECO:0000313" key="11">
    <source>
        <dbReference type="Proteomes" id="UP000666240"/>
    </source>
</evidence>
<dbReference type="GO" id="GO:0003735">
    <property type="term" value="F:structural constituent of ribosome"/>
    <property type="evidence" value="ECO:0007669"/>
    <property type="project" value="InterPro"/>
</dbReference>
<keyword evidence="3 8" id="KW-0694">RNA-binding</keyword>
<dbReference type="PANTHER" id="PTHR11758">
    <property type="entry name" value="40S RIBOSOMAL PROTEIN S15A"/>
    <property type="match status" value="1"/>
</dbReference>
<evidence type="ECO:0000256" key="2">
    <source>
        <dbReference type="ARBA" id="ARBA00022730"/>
    </source>
</evidence>
<name>A0A8J7UJ40_9HYPH</name>
<dbReference type="PROSITE" id="PS00053">
    <property type="entry name" value="RIBOSOMAL_S8"/>
    <property type="match status" value="1"/>
</dbReference>
<keyword evidence="5 8" id="KW-0687">Ribonucleoprotein</keyword>
<dbReference type="InterPro" id="IPR047863">
    <property type="entry name" value="Ribosomal_uS8_CS"/>
</dbReference>